<dbReference type="InterPro" id="IPR048136">
    <property type="entry name" value="STM3941-like"/>
</dbReference>
<gene>
    <name evidence="3" type="ORF">ACFQ19_19870</name>
</gene>
<sequence length="496" mass="57727">MEKEHVVYFYPPRVKNIFLFLMGLVFVAFGMVVCVFAFKERDFFISGVGAFLAVLFGFLILMILKGIVGSKPHITLTKETLTIGAGSKHAIPLKWDDIIGYSIRNIGFSKYIEIVLYDEEKYRNRMTKATTWFNKMNDVMGYRPFGIGWGQIKRKDRKRLVRELDRRTFASDEPGYDYYDSINEADQLKQTFSRQHGMGQQLEADKKEKKNRSQVNGKYLLQSYGFSLLLTGGAFLMFHESGDDSKGPLLVVSFILYPFAKVIWDILLGFRIRYKMDKEESVISIYLYRLIIFIHLFLYLFSLVIAPIGIIYYIFIVIRHQVMKSRNNLDEKTSSNMTMSNDLSNGERKHSKQRETAYTNRMKKLFSMRFAIFPLNVFVLQGTAFILVSLEVENFFVLAAFLLYSVSFSVYVALYPGKRGYKSSLIAYLWRIGICYLIQLFLISWNVSDEYIVVVRLFLLSLPLFLLPSYLFYLWGKGSLKQLANSLFDKRQEESK</sequence>
<protein>
    <submittedName>
        <fullName evidence="3">STM3941 family protein</fullName>
    </submittedName>
</protein>
<comment type="caution">
    <text evidence="3">The sequence shown here is derived from an EMBL/GenBank/DDBJ whole genome shotgun (WGS) entry which is preliminary data.</text>
</comment>
<evidence type="ECO:0000313" key="3">
    <source>
        <dbReference type="EMBL" id="MFD1068254.1"/>
    </source>
</evidence>
<reference evidence="4" key="1">
    <citation type="journal article" date="2019" name="Int. J. Syst. Evol. Microbiol.">
        <title>The Global Catalogue of Microorganisms (GCM) 10K type strain sequencing project: providing services to taxonomists for standard genome sequencing and annotation.</title>
        <authorList>
            <consortium name="The Broad Institute Genomics Platform"/>
            <consortium name="The Broad Institute Genome Sequencing Center for Infectious Disease"/>
            <person name="Wu L."/>
            <person name="Ma J."/>
        </authorList>
    </citation>
    <scope>NUCLEOTIDE SEQUENCE [LARGE SCALE GENOMIC DNA]</scope>
    <source>
        <strain evidence="4">CCUG 56608</strain>
    </source>
</reference>
<keyword evidence="2" id="KW-1133">Transmembrane helix</keyword>
<feature type="transmembrane region" description="Helical" evidence="2">
    <location>
        <begin position="219"/>
        <end position="238"/>
    </location>
</feature>
<feature type="transmembrane region" description="Helical" evidence="2">
    <location>
        <begin position="370"/>
        <end position="389"/>
    </location>
</feature>
<organism evidence="3 4">
    <name type="scientific">Oceanobacillus locisalsi</name>
    <dbReference type="NCBI Taxonomy" id="546107"/>
    <lineage>
        <taxon>Bacteria</taxon>
        <taxon>Bacillati</taxon>
        <taxon>Bacillota</taxon>
        <taxon>Bacilli</taxon>
        <taxon>Bacillales</taxon>
        <taxon>Bacillaceae</taxon>
        <taxon>Oceanobacillus</taxon>
    </lineage>
</organism>
<dbReference type="NCBIfam" id="NF041635">
    <property type="entry name" value="STM3941_fam"/>
    <property type="match status" value="1"/>
</dbReference>
<evidence type="ECO:0000256" key="1">
    <source>
        <dbReference type="SAM" id="MobiDB-lite"/>
    </source>
</evidence>
<feature type="transmembrane region" description="Helical" evidence="2">
    <location>
        <begin position="17"/>
        <end position="38"/>
    </location>
</feature>
<keyword evidence="4" id="KW-1185">Reference proteome</keyword>
<evidence type="ECO:0000313" key="4">
    <source>
        <dbReference type="Proteomes" id="UP001597041"/>
    </source>
</evidence>
<name>A0ABW3NLS2_9BACI</name>
<feature type="transmembrane region" description="Helical" evidence="2">
    <location>
        <begin position="250"/>
        <end position="270"/>
    </location>
</feature>
<feature type="region of interest" description="Disordered" evidence="1">
    <location>
        <begin position="333"/>
        <end position="354"/>
    </location>
</feature>
<dbReference type="EMBL" id="JBHTKK010000044">
    <property type="protein sequence ID" value="MFD1068254.1"/>
    <property type="molecule type" value="Genomic_DNA"/>
</dbReference>
<keyword evidence="2" id="KW-0472">Membrane</keyword>
<proteinExistence type="predicted"/>
<dbReference type="RefSeq" id="WP_379594575.1">
    <property type="nucleotide sequence ID" value="NZ_JBHTKK010000044.1"/>
</dbReference>
<feature type="transmembrane region" description="Helical" evidence="2">
    <location>
        <begin position="426"/>
        <end position="445"/>
    </location>
</feature>
<evidence type="ECO:0000256" key="2">
    <source>
        <dbReference type="SAM" id="Phobius"/>
    </source>
</evidence>
<feature type="transmembrane region" description="Helical" evidence="2">
    <location>
        <begin position="451"/>
        <end position="473"/>
    </location>
</feature>
<feature type="transmembrane region" description="Helical" evidence="2">
    <location>
        <begin position="304"/>
        <end position="322"/>
    </location>
</feature>
<feature type="transmembrane region" description="Helical" evidence="2">
    <location>
        <begin position="44"/>
        <end position="64"/>
    </location>
</feature>
<dbReference type="Proteomes" id="UP001597041">
    <property type="component" value="Unassembled WGS sequence"/>
</dbReference>
<accession>A0ABW3NLS2</accession>
<keyword evidence="2" id="KW-0812">Transmembrane</keyword>
<feature type="transmembrane region" description="Helical" evidence="2">
    <location>
        <begin position="395"/>
        <end position="414"/>
    </location>
</feature>
<feature type="compositionally biased region" description="Polar residues" evidence="1">
    <location>
        <begin position="334"/>
        <end position="344"/>
    </location>
</feature>